<dbReference type="Proteomes" id="UP000186141">
    <property type="component" value="Unassembled WGS sequence"/>
</dbReference>
<evidence type="ECO:0000313" key="1">
    <source>
        <dbReference type="EMBL" id="SIS67069.1"/>
    </source>
</evidence>
<dbReference type="OrthoDB" id="8457063at2"/>
<proteinExistence type="predicted"/>
<sequence length="71" mass="7757">MALGADTLEALRDELLKARAKGVRTLQINGERVEYKTDAEMAAAIADLEARIKRASSHTPGIVRFRASKGF</sequence>
<gene>
    <name evidence="1" type="ORF">SAMN05421774_101797</name>
</gene>
<organism evidence="1 2">
    <name type="scientific">Gemmobacter megaterium</name>
    <dbReference type="NCBI Taxonomy" id="1086013"/>
    <lineage>
        <taxon>Bacteria</taxon>
        <taxon>Pseudomonadati</taxon>
        <taxon>Pseudomonadota</taxon>
        <taxon>Alphaproteobacteria</taxon>
        <taxon>Rhodobacterales</taxon>
        <taxon>Paracoccaceae</taxon>
        <taxon>Gemmobacter</taxon>
    </lineage>
</organism>
<keyword evidence="2" id="KW-1185">Reference proteome</keyword>
<protein>
    <recommendedName>
        <fullName evidence="3">GpW protein</fullName>
    </recommendedName>
</protein>
<dbReference type="EMBL" id="FTOT01000001">
    <property type="protein sequence ID" value="SIS67069.1"/>
    <property type="molecule type" value="Genomic_DNA"/>
</dbReference>
<evidence type="ECO:0008006" key="3">
    <source>
        <dbReference type="Google" id="ProtNLM"/>
    </source>
</evidence>
<reference evidence="1 2" key="1">
    <citation type="submission" date="2017-01" db="EMBL/GenBank/DDBJ databases">
        <authorList>
            <person name="Mah S.A."/>
            <person name="Swanson W.J."/>
            <person name="Moy G.W."/>
            <person name="Vacquier V.D."/>
        </authorList>
    </citation>
    <scope>NUCLEOTIDE SEQUENCE [LARGE SCALE GENOMIC DNA]</scope>
    <source>
        <strain evidence="1 2">DSM 26375</strain>
    </source>
</reference>
<accession>A0A1N7KZM8</accession>
<dbReference type="STRING" id="1086013.SAMN05421774_101797"/>
<dbReference type="RefSeq" id="WP_076528864.1">
    <property type="nucleotide sequence ID" value="NZ_BMEH01000001.1"/>
</dbReference>
<name>A0A1N7KZM8_9RHOB</name>
<evidence type="ECO:0000313" key="2">
    <source>
        <dbReference type="Proteomes" id="UP000186141"/>
    </source>
</evidence>
<dbReference type="AlphaFoldDB" id="A0A1N7KZM8"/>
<dbReference type="NCBIfam" id="NF047331">
    <property type="entry name" value="phage_HTJ"/>
    <property type="match status" value="1"/>
</dbReference>